<protein>
    <submittedName>
        <fullName evidence="6">Methyl-accepting chemotaxis sensor/transducer protein</fullName>
    </submittedName>
</protein>
<dbReference type="PANTHER" id="PTHR32089">
    <property type="entry name" value="METHYL-ACCEPTING CHEMOTAXIS PROTEIN MCPB"/>
    <property type="match status" value="1"/>
</dbReference>
<gene>
    <name evidence="6" type="ORF">MNBD_GAMMA20-46</name>
</gene>
<dbReference type="EMBL" id="UOFU01000024">
    <property type="protein sequence ID" value="VAW93355.1"/>
    <property type="molecule type" value="Genomic_DNA"/>
</dbReference>
<reference evidence="6" key="1">
    <citation type="submission" date="2018-06" db="EMBL/GenBank/DDBJ databases">
        <authorList>
            <person name="Zhirakovskaya E."/>
        </authorList>
    </citation>
    <scope>NUCLEOTIDE SEQUENCE</scope>
</reference>
<evidence type="ECO:0000259" key="4">
    <source>
        <dbReference type="PROSITE" id="PS50111"/>
    </source>
</evidence>
<dbReference type="PROSITE" id="PS50885">
    <property type="entry name" value="HAMP"/>
    <property type="match status" value="1"/>
</dbReference>
<proteinExistence type="inferred from homology"/>
<name>A0A3B0ZIS3_9ZZZZ</name>
<evidence type="ECO:0000313" key="6">
    <source>
        <dbReference type="EMBL" id="VAW93355.1"/>
    </source>
</evidence>
<dbReference type="Gene3D" id="1.10.287.950">
    <property type="entry name" value="Methyl-accepting chemotaxis protein"/>
    <property type="match status" value="1"/>
</dbReference>
<feature type="domain" description="Methyl-accepting transducer" evidence="4">
    <location>
        <begin position="357"/>
        <end position="593"/>
    </location>
</feature>
<evidence type="ECO:0000259" key="5">
    <source>
        <dbReference type="PROSITE" id="PS50885"/>
    </source>
</evidence>
<keyword evidence="3" id="KW-0812">Transmembrane</keyword>
<dbReference type="GO" id="GO:0016020">
    <property type="term" value="C:membrane"/>
    <property type="evidence" value="ECO:0007669"/>
    <property type="project" value="InterPro"/>
</dbReference>
<sequence>KITVLQNERQGLTYLQAVRLSIQHIQQHRGMTATYLNGGQGFLPRIEQKRTEIDKNLASLQVIDRALGSILADSGYLQTILDQWKTIKGNALSFTPAESLKAHNVLITHFMHLIKYIADTSQLTLDPSLDGHYLADAIVNRLPYMSNNMGLARAMGSSAATRGELSHSAHSELTEKIANISLFNDELQEGLSIAFDFNPELGKTLNNTVQTNNDAITSLTTMLHRELLADSNITISNSAVFSAATQAINKTYGLFDAILPTLDALFVKRISAAHTAKIITIGSTAFMLLFIAYLFAGLYLSVHKSVQHMHNASQQLAEGDLTARAQVSSHDEMGDIANSFNKMAERFSDTVQSIMASSAQLASAGEEMSAITLQTGKGIQETHSQADQLSTAMNEMTATVQVVAQHALDAANAATTANNESSQGRQIVNNAVDTINTLAEAIGHAGDAIQRVEADSDRIGTVLDVIRGIAEQTNLLALNAAIEAARAGEQGRGFAVVADEVRTLAGRTQESTQEIQEMIESLQAGSKEAVQLMEQSRKQTQTGVEQTARAGDALSTIADEVERINDMNTQIASAAKEQSAVAEEINRNVVSISQVADESAQGAEQTTRTSEELANLATDLQQVIAKFKT</sequence>
<keyword evidence="1" id="KW-0807">Transducer</keyword>
<dbReference type="GO" id="GO:0007165">
    <property type="term" value="P:signal transduction"/>
    <property type="evidence" value="ECO:0007669"/>
    <property type="project" value="UniProtKB-KW"/>
</dbReference>
<dbReference type="InterPro" id="IPR004089">
    <property type="entry name" value="MCPsignal_dom"/>
</dbReference>
<dbReference type="CDD" id="cd06225">
    <property type="entry name" value="HAMP"/>
    <property type="match status" value="1"/>
</dbReference>
<dbReference type="AlphaFoldDB" id="A0A3B0ZIS3"/>
<feature type="non-terminal residue" evidence="6">
    <location>
        <position position="1"/>
    </location>
</feature>
<dbReference type="SMART" id="SM00283">
    <property type="entry name" value="MA"/>
    <property type="match status" value="1"/>
</dbReference>
<accession>A0A3B0ZIS3</accession>
<keyword evidence="3" id="KW-1133">Transmembrane helix</keyword>
<evidence type="ECO:0000256" key="2">
    <source>
        <dbReference type="ARBA" id="ARBA00029447"/>
    </source>
</evidence>
<dbReference type="GO" id="GO:0004888">
    <property type="term" value="F:transmembrane signaling receptor activity"/>
    <property type="evidence" value="ECO:0007669"/>
    <property type="project" value="InterPro"/>
</dbReference>
<dbReference type="InterPro" id="IPR003660">
    <property type="entry name" value="HAMP_dom"/>
</dbReference>
<dbReference type="FunFam" id="1.10.287.950:FF:000001">
    <property type="entry name" value="Methyl-accepting chemotaxis sensory transducer"/>
    <property type="match status" value="1"/>
</dbReference>
<feature type="transmembrane region" description="Helical" evidence="3">
    <location>
        <begin position="278"/>
        <end position="300"/>
    </location>
</feature>
<evidence type="ECO:0000256" key="1">
    <source>
        <dbReference type="ARBA" id="ARBA00023224"/>
    </source>
</evidence>
<dbReference type="PROSITE" id="PS50111">
    <property type="entry name" value="CHEMOTAXIS_TRANSDUC_2"/>
    <property type="match status" value="1"/>
</dbReference>
<dbReference type="SMART" id="SM00304">
    <property type="entry name" value="HAMP"/>
    <property type="match status" value="1"/>
</dbReference>
<comment type="similarity">
    <text evidence="2">Belongs to the methyl-accepting chemotaxis (MCP) protein family.</text>
</comment>
<dbReference type="PANTHER" id="PTHR32089:SF112">
    <property type="entry name" value="LYSOZYME-LIKE PROTEIN-RELATED"/>
    <property type="match status" value="1"/>
</dbReference>
<dbReference type="Pfam" id="PF00015">
    <property type="entry name" value="MCPsignal"/>
    <property type="match status" value="1"/>
</dbReference>
<dbReference type="PRINTS" id="PR00260">
    <property type="entry name" value="CHEMTRNSDUCR"/>
</dbReference>
<dbReference type="CDD" id="cd11386">
    <property type="entry name" value="MCP_signal"/>
    <property type="match status" value="1"/>
</dbReference>
<organism evidence="6">
    <name type="scientific">hydrothermal vent metagenome</name>
    <dbReference type="NCBI Taxonomy" id="652676"/>
    <lineage>
        <taxon>unclassified sequences</taxon>
        <taxon>metagenomes</taxon>
        <taxon>ecological metagenomes</taxon>
    </lineage>
</organism>
<dbReference type="InterPro" id="IPR004090">
    <property type="entry name" value="Chemotax_Me-accpt_rcpt"/>
</dbReference>
<dbReference type="SUPFAM" id="SSF58104">
    <property type="entry name" value="Methyl-accepting chemotaxis protein (MCP) signaling domain"/>
    <property type="match status" value="1"/>
</dbReference>
<feature type="domain" description="HAMP" evidence="5">
    <location>
        <begin position="300"/>
        <end position="352"/>
    </location>
</feature>
<dbReference type="GO" id="GO:0006935">
    <property type="term" value="P:chemotaxis"/>
    <property type="evidence" value="ECO:0007669"/>
    <property type="project" value="InterPro"/>
</dbReference>
<evidence type="ECO:0000256" key="3">
    <source>
        <dbReference type="SAM" id="Phobius"/>
    </source>
</evidence>
<keyword evidence="3" id="KW-0472">Membrane</keyword>
<dbReference type="Pfam" id="PF00672">
    <property type="entry name" value="HAMP"/>
    <property type="match status" value="1"/>
</dbReference>